<evidence type="ECO:0000313" key="9">
    <source>
        <dbReference type="EMBL" id="TWI85518.1"/>
    </source>
</evidence>
<sequence>MLRNLLAIFSFLCLLQPASAQTKQQQPNIIVILADDLGWVDLTSYGSTFYETPNLDQLAAKGIRFTQGYATCPVCSPTRATMMTGKYPVKTGVTDWIKGRQEDGKAKPYEKLIAQPTAYQLALEEKTIGEYALANGYSTFFAGKWHLGEEEKYWPQYQGFQTNIGGWSKGSPTGRINDSTGGFFTPYKNPTLPDGPAGEYLTDRLTNESLAFIERNQQKPFLLMYSMYAVHNPLQAPAALIKKYQAKQKQLGLTNNQRFAKDEPWMKYEDGWKRRLVQDQPVYAAMMENMDWNIGRILDKLKQLNLDDNTLVIFTSDNGGLSTAEGSPTVNGPLRAGKGWLYEGGIRVPLIMYWKGKIIAGTTSDLPVTTADLFPTIAAAINRNYQKEQSIDGENILMLLKKPKGYNNRKLFWHYPHYSNQGGKPGSAIRAGNYKLIYNYEDESTELYDVVQDIAEKNNLAASKPVIAAKLKKDLLDWLKATHALMPFKNPAYNPAAVSSTNTEHE</sequence>
<name>A0A562SWV9_9BACT</name>
<evidence type="ECO:0000256" key="4">
    <source>
        <dbReference type="ARBA" id="ARBA00022729"/>
    </source>
</evidence>
<dbReference type="GO" id="GO:0046872">
    <property type="term" value="F:metal ion binding"/>
    <property type="evidence" value="ECO:0007669"/>
    <property type="project" value="UniProtKB-KW"/>
</dbReference>
<keyword evidence="5" id="KW-0378">Hydrolase</keyword>
<protein>
    <submittedName>
        <fullName evidence="9">Arylsulfatase A-like enzyme</fullName>
    </submittedName>
</protein>
<feature type="chain" id="PRO_5021939150" evidence="7">
    <location>
        <begin position="21"/>
        <end position="506"/>
    </location>
</feature>
<gene>
    <name evidence="9" type="ORF">IQ13_0681</name>
</gene>
<dbReference type="Gene3D" id="3.40.720.10">
    <property type="entry name" value="Alkaline Phosphatase, subunit A"/>
    <property type="match status" value="1"/>
</dbReference>
<dbReference type="PROSITE" id="PS00523">
    <property type="entry name" value="SULFATASE_1"/>
    <property type="match status" value="1"/>
</dbReference>
<dbReference type="InterPro" id="IPR017850">
    <property type="entry name" value="Alkaline_phosphatase_core_sf"/>
</dbReference>
<feature type="domain" description="Sulfatase N-terminal" evidence="8">
    <location>
        <begin position="27"/>
        <end position="380"/>
    </location>
</feature>
<feature type="signal peptide" evidence="7">
    <location>
        <begin position="1"/>
        <end position="20"/>
    </location>
</feature>
<dbReference type="AlphaFoldDB" id="A0A562SWV9"/>
<keyword evidence="4 7" id="KW-0732">Signal</keyword>
<proteinExistence type="inferred from homology"/>
<evidence type="ECO:0000256" key="5">
    <source>
        <dbReference type="ARBA" id="ARBA00022801"/>
    </source>
</evidence>
<evidence type="ECO:0000256" key="2">
    <source>
        <dbReference type="ARBA" id="ARBA00008779"/>
    </source>
</evidence>
<dbReference type="Proteomes" id="UP000316167">
    <property type="component" value="Unassembled WGS sequence"/>
</dbReference>
<dbReference type="PANTHER" id="PTHR42693">
    <property type="entry name" value="ARYLSULFATASE FAMILY MEMBER"/>
    <property type="match status" value="1"/>
</dbReference>
<comment type="caution">
    <text evidence="9">The sequence shown here is derived from an EMBL/GenBank/DDBJ whole genome shotgun (WGS) entry which is preliminary data.</text>
</comment>
<evidence type="ECO:0000256" key="6">
    <source>
        <dbReference type="ARBA" id="ARBA00022837"/>
    </source>
</evidence>
<dbReference type="OrthoDB" id="9764377at2"/>
<dbReference type="RefSeq" id="WP_144884481.1">
    <property type="nucleotide sequence ID" value="NZ_VLLE01000002.1"/>
</dbReference>
<comment type="cofactor">
    <cofactor evidence="1">
        <name>Ca(2+)</name>
        <dbReference type="ChEBI" id="CHEBI:29108"/>
    </cofactor>
</comment>
<dbReference type="CDD" id="cd16144">
    <property type="entry name" value="ARS_like"/>
    <property type="match status" value="1"/>
</dbReference>
<dbReference type="Pfam" id="PF00884">
    <property type="entry name" value="Sulfatase"/>
    <property type="match status" value="1"/>
</dbReference>
<comment type="similarity">
    <text evidence="2">Belongs to the sulfatase family.</text>
</comment>
<organism evidence="9 10">
    <name type="scientific">Lacibacter cauensis</name>
    <dbReference type="NCBI Taxonomy" id="510947"/>
    <lineage>
        <taxon>Bacteria</taxon>
        <taxon>Pseudomonadati</taxon>
        <taxon>Bacteroidota</taxon>
        <taxon>Chitinophagia</taxon>
        <taxon>Chitinophagales</taxon>
        <taxon>Chitinophagaceae</taxon>
        <taxon>Lacibacter</taxon>
    </lineage>
</organism>
<evidence type="ECO:0000256" key="3">
    <source>
        <dbReference type="ARBA" id="ARBA00022723"/>
    </source>
</evidence>
<evidence type="ECO:0000259" key="8">
    <source>
        <dbReference type="Pfam" id="PF00884"/>
    </source>
</evidence>
<dbReference type="PROSITE" id="PS00149">
    <property type="entry name" value="SULFATASE_2"/>
    <property type="match status" value="1"/>
</dbReference>
<dbReference type="PANTHER" id="PTHR42693:SF42">
    <property type="entry name" value="ARYLSULFATASE G"/>
    <property type="match status" value="1"/>
</dbReference>
<evidence type="ECO:0000313" key="10">
    <source>
        <dbReference type="Proteomes" id="UP000316167"/>
    </source>
</evidence>
<evidence type="ECO:0000256" key="1">
    <source>
        <dbReference type="ARBA" id="ARBA00001913"/>
    </source>
</evidence>
<dbReference type="EMBL" id="VLLE01000002">
    <property type="protein sequence ID" value="TWI85518.1"/>
    <property type="molecule type" value="Genomic_DNA"/>
</dbReference>
<dbReference type="Gene3D" id="3.30.1120.10">
    <property type="match status" value="1"/>
</dbReference>
<reference evidence="9 10" key="1">
    <citation type="journal article" date="2015" name="Stand. Genomic Sci.">
        <title>Genomic Encyclopedia of Bacterial and Archaeal Type Strains, Phase III: the genomes of soil and plant-associated and newly described type strains.</title>
        <authorList>
            <person name="Whitman W.B."/>
            <person name="Woyke T."/>
            <person name="Klenk H.P."/>
            <person name="Zhou Y."/>
            <person name="Lilburn T.G."/>
            <person name="Beck B.J."/>
            <person name="De Vos P."/>
            <person name="Vandamme P."/>
            <person name="Eisen J.A."/>
            <person name="Garrity G."/>
            <person name="Hugenholtz P."/>
            <person name="Kyrpides N.C."/>
        </authorList>
    </citation>
    <scope>NUCLEOTIDE SEQUENCE [LARGE SCALE GENOMIC DNA]</scope>
    <source>
        <strain evidence="9 10">CGMCC 1.7271</strain>
    </source>
</reference>
<keyword evidence="3" id="KW-0479">Metal-binding</keyword>
<dbReference type="InterPro" id="IPR000917">
    <property type="entry name" value="Sulfatase_N"/>
</dbReference>
<dbReference type="InterPro" id="IPR050738">
    <property type="entry name" value="Sulfatase"/>
</dbReference>
<dbReference type="GO" id="GO:0004065">
    <property type="term" value="F:arylsulfatase activity"/>
    <property type="evidence" value="ECO:0007669"/>
    <property type="project" value="TreeGrafter"/>
</dbReference>
<accession>A0A562SWV9</accession>
<evidence type="ECO:0000256" key="7">
    <source>
        <dbReference type="SAM" id="SignalP"/>
    </source>
</evidence>
<dbReference type="InterPro" id="IPR024607">
    <property type="entry name" value="Sulfatase_CS"/>
</dbReference>
<keyword evidence="10" id="KW-1185">Reference proteome</keyword>
<keyword evidence="6" id="KW-0106">Calcium</keyword>
<dbReference type="SUPFAM" id="SSF53649">
    <property type="entry name" value="Alkaline phosphatase-like"/>
    <property type="match status" value="1"/>
</dbReference>